<feature type="domain" description="CARMIL C-terminal" evidence="1">
    <location>
        <begin position="49"/>
        <end position="147"/>
    </location>
</feature>
<dbReference type="Pfam" id="PF16000">
    <property type="entry name" value="CARMIL_C"/>
    <property type="match status" value="1"/>
</dbReference>
<evidence type="ECO:0000259" key="1">
    <source>
        <dbReference type="Pfam" id="PF16000"/>
    </source>
</evidence>
<organism evidence="2 3">
    <name type="scientific">Xenotaenia resolanae</name>
    <dbReference type="NCBI Taxonomy" id="208358"/>
    <lineage>
        <taxon>Eukaryota</taxon>
        <taxon>Metazoa</taxon>
        <taxon>Chordata</taxon>
        <taxon>Craniata</taxon>
        <taxon>Vertebrata</taxon>
        <taxon>Euteleostomi</taxon>
        <taxon>Actinopterygii</taxon>
        <taxon>Neopterygii</taxon>
        <taxon>Teleostei</taxon>
        <taxon>Neoteleostei</taxon>
        <taxon>Acanthomorphata</taxon>
        <taxon>Ovalentaria</taxon>
        <taxon>Atherinomorphae</taxon>
        <taxon>Cyprinodontiformes</taxon>
        <taxon>Goodeidae</taxon>
        <taxon>Xenotaenia</taxon>
    </lineage>
</organism>
<feature type="non-terminal residue" evidence="2">
    <location>
        <position position="1"/>
    </location>
</feature>
<protein>
    <recommendedName>
        <fullName evidence="1">CARMIL C-terminal domain-containing protein</fullName>
    </recommendedName>
</protein>
<comment type="caution">
    <text evidence="2">The sequence shown here is derived from an EMBL/GenBank/DDBJ whole genome shotgun (WGS) entry which is preliminary data.</text>
</comment>
<evidence type="ECO:0000313" key="2">
    <source>
        <dbReference type="EMBL" id="MEQ2275641.1"/>
    </source>
</evidence>
<reference evidence="2 3" key="1">
    <citation type="submission" date="2021-06" db="EMBL/GenBank/DDBJ databases">
        <authorList>
            <person name="Palmer J.M."/>
        </authorList>
    </citation>
    <scope>NUCLEOTIDE SEQUENCE [LARGE SCALE GENOMIC DNA]</scope>
    <source>
        <strain evidence="2 3">XR_2019</strain>
        <tissue evidence="2">Muscle</tissue>
    </source>
</reference>
<proteinExistence type="predicted"/>
<dbReference type="Proteomes" id="UP001444071">
    <property type="component" value="Unassembled WGS sequence"/>
</dbReference>
<name>A0ABV0X249_9TELE</name>
<keyword evidence="3" id="KW-1185">Reference proteome</keyword>
<evidence type="ECO:0000313" key="3">
    <source>
        <dbReference type="Proteomes" id="UP001444071"/>
    </source>
</evidence>
<dbReference type="EMBL" id="JAHRIM010082274">
    <property type="protein sequence ID" value="MEQ2275641.1"/>
    <property type="molecule type" value="Genomic_DNA"/>
</dbReference>
<accession>A0ABV0X249</accession>
<sequence length="175" mass="19415">LLPSLCDETIKCSSVGDLVMDILSDATSTLTREITKNLQELGQGLIGLAESVCPRVVQRSSVCKSLPECMSKKSKQAEIFLRSRLVETAGEIISTRLSELRQALAVTLAETMVEQVLQDLTATQDKMDCLITENSSSTQKINIPELRLTDSDFPTDDVRETHEPFLTCVVHFRKQ</sequence>
<dbReference type="InterPro" id="IPR031943">
    <property type="entry name" value="CARMIL_C"/>
</dbReference>
<gene>
    <name evidence="2" type="ORF">XENORESO_006495</name>
</gene>